<evidence type="ECO:0000313" key="5">
    <source>
        <dbReference type="Proteomes" id="UP000318571"/>
    </source>
</evidence>
<feature type="coiled-coil region" evidence="1">
    <location>
        <begin position="65"/>
        <end position="113"/>
    </location>
</feature>
<proteinExistence type="predicted"/>
<protein>
    <recommendedName>
        <fullName evidence="3">C4H2-type domain-containing protein</fullName>
    </recommendedName>
</protein>
<feature type="domain" description="C4H2-type" evidence="3">
    <location>
        <begin position="254"/>
        <end position="295"/>
    </location>
</feature>
<dbReference type="AlphaFoldDB" id="A0A553PBN8"/>
<accession>A0A553PBN8</accession>
<evidence type="ECO:0000256" key="2">
    <source>
        <dbReference type="SAM" id="MobiDB-lite"/>
    </source>
</evidence>
<dbReference type="OMA" id="INMANRI"/>
<dbReference type="Pfam" id="PF10146">
    <property type="entry name" value="zf-C4H2"/>
    <property type="match status" value="1"/>
</dbReference>
<dbReference type="EMBL" id="VCGU01000005">
    <property type="protein sequence ID" value="TRY75059.1"/>
    <property type="molecule type" value="Genomic_DNA"/>
</dbReference>
<feature type="region of interest" description="Disordered" evidence="2">
    <location>
        <begin position="1"/>
        <end position="31"/>
    </location>
</feature>
<feature type="compositionally biased region" description="Polar residues" evidence="2">
    <location>
        <begin position="14"/>
        <end position="27"/>
    </location>
</feature>
<dbReference type="GO" id="GO:0005634">
    <property type="term" value="C:nucleus"/>
    <property type="evidence" value="ECO:0007669"/>
    <property type="project" value="TreeGrafter"/>
</dbReference>
<evidence type="ECO:0000256" key="1">
    <source>
        <dbReference type="SAM" id="Coils"/>
    </source>
</evidence>
<evidence type="ECO:0000259" key="3">
    <source>
        <dbReference type="PROSITE" id="PS51896"/>
    </source>
</evidence>
<reference evidence="4 5" key="1">
    <citation type="journal article" date="2018" name="Nat. Ecol. Evol.">
        <title>Genomic signatures of mitonuclear coevolution across populations of Tigriopus californicus.</title>
        <authorList>
            <person name="Barreto F.S."/>
            <person name="Watson E.T."/>
            <person name="Lima T.G."/>
            <person name="Willett C.S."/>
            <person name="Edmands S."/>
            <person name="Li W."/>
            <person name="Burton R.S."/>
        </authorList>
    </citation>
    <scope>NUCLEOTIDE SEQUENCE [LARGE SCALE GENOMIC DNA]</scope>
    <source>
        <strain evidence="4 5">San Diego</strain>
    </source>
</reference>
<name>A0A553PBN8_TIGCA</name>
<sequence length="295" mass="32790">MSSPQHHLGGPASVASTSGSSNDVANRTQHERHTYAKLEALKEIRSKTIGLERLRLRLLHELESLESEDKCLSEYRREMELLQQEKMAHVEELRQIHADINAMETVIKQAEESRRQSHDTSRRILEDYAPLKHDVDLMRTELLGLEKLPEISSEEKNRLNTAGLLDKPKPHLSITDPRHPWHHPGAVDGDVKGFFGLGRHGPHPPNPFLAAAAAQHSAMGLGPLGPLGAAKAEQLRTSLTAQAPGSAPVAPFRQQPPPMKSCLSCHQQIHRNAPICPLCKAKSRSRNPKKPKKKD</sequence>
<organism evidence="4 5">
    <name type="scientific">Tigriopus californicus</name>
    <name type="common">Marine copepod</name>
    <dbReference type="NCBI Taxonomy" id="6832"/>
    <lineage>
        <taxon>Eukaryota</taxon>
        <taxon>Metazoa</taxon>
        <taxon>Ecdysozoa</taxon>
        <taxon>Arthropoda</taxon>
        <taxon>Crustacea</taxon>
        <taxon>Multicrustacea</taxon>
        <taxon>Hexanauplia</taxon>
        <taxon>Copepoda</taxon>
        <taxon>Harpacticoida</taxon>
        <taxon>Harpacticidae</taxon>
        <taxon>Tigriopus</taxon>
    </lineage>
</organism>
<dbReference type="GO" id="GO:0045666">
    <property type="term" value="P:positive regulation of neuron differentiation"/>
    <property type="evidence" value="ECO:0007669"/>
    <property type="project" value="TreeGrafter"/>
</dbReference>
<dbReference type="Proteomes" id="UP000318571">
    <property type="component" value="Chromosome 2"/>
</dbReference>
<dbReference type="InterPro" id="IPR044069">
    <property type="entry name" value="ZF_C4H2"/>
</dbReference>
<dbReference type="InterPro" id="IPR018482">
    <property type="entry name" value="Znf-C4H2"/>
</dbReference>
<comment type="caution">
    <text evidence="4">The sequence shown here is derived from an EMBL/GenBank/DDBJ whole genome shotgun (WGS) entry which is preliminary data.</text>
</comment>
<gene>
    <name evidence="4" type="ORF">TCAL_01283</name>
</gene>
<keyword evidence="1" id="KW-0175">Coiled coil</keyword>
<keyword evidence="5" id="KW-1185">Reference proteome</keyword>
<dbReference type="PANTHER" id="PTHR31058">
    <property type="entry name" value="ZINC FINGER C4H2 DOMAIN-CONTAINING PROTEIN"/>
    <property type="match status" value="1"/>
</dbReference>
<dbReference type="STRING" id="6832.A0A553PBN8"/>
<evidence type="ECO:0000313" key="4">
    <source>
        <dbReference type="EMBL" id="TRY75059.1"/>
    </source>
</evidence>
<dbReference type="PROSITE" id="PS51896">
    <property type="entry name" value="ZF_C4H2"/>
    <property type="match status" value="1"/>
</dbReference>
<dbReference type="PANTHER" id="PTHR31058:SF2">
    <property type="entry name" value="ZINC FINGER C4H2 DOMAIN-CONTAINING PROTEIN"/>
    <property type="match status" value="1"/>
</dbReference>